<evidence type="ECO:0000256" key="1">
    <source>
        <dbReference type="SAM" id="SignalP"/>
    </source>
</evidence>
<sequence>MNTINSFKRAVATGFISAGFAMGAASVASAAPTVIGFEEFGNVGISGPTVTTEYPGVVFSSTGVNVNIVSSQPGIGDGLNFLCTGSPGINCVGETILNFTDPVSGLSFLAVGSNNSGVQALVDVFVNGAFAATNNIVVGGLFNTPDLVDLSAFNSVTSIRIHDITDGGGLGWDNFTFTTAVPEPETYAMLLLGLGLLGFAAQRRKEMPV</sequence>
<feature type="signal peptide" evidence="1">
    <location>
        <begin position="1"/>
        <end position="30"/>
    </location>
</feature>
<protein>
    <submittedName>
        <fullName evidence="3">PEP-CTERM protein-sorting domain-containing protein</fullName>
    </submittedName>
</protein>
<accession>A0A1H8MY38</accession>
<dbReference type="NCBIfam" id="TIGR02595">
    <property type="entry name" value="PEP_CTERM"/>
    <property type="match status" value="1"/>
</dbReference>
<organism evidence="3 4">
    <name type="scientific">Nitrosomonas oligotropha</name>
    <dbReference type="NCBI Taxonomy" id="42354"/>
    <lineage>
        <taxon>Bacteria</taxon>
        <taxon>Pseudomonadati</taxon>
        <taxon>Pseudomonadota</taxon>
        <taxon>Betaproteobacteria</taxon>
        <taxon>Nitrosomonadales</taxon>
        <taxon>Nitrosomonadaceae</taxon>
        <taxon>Nitrosomonas</taxon>
    </lineage>
</organism>
<dbReference type="STRING" id="42354.SAMN05216333_10672"/>
<dbReference type="AlphaFoldDB" id="A0A1H8MY38"/>
<evidence type="ECO:0000313" key="3">
    <source>
        <dbReference type="EMBL" id="SEO22311.1"/>
    </source>
</evidence>
<evidence type="ECO:0000259" key="2">
    <source>
        <dbReference type="Pfam" id="PF07589"/>
    </source>
</evidence>
<keyword evidence="4" id="KW-1185">Reference proteome</keyword>
<dbReference type="EMBL" id="FODO01000006">
    <property type="protein sequence ID" value="SEO22311.1"/>
    <property type="molecule type" value="Genomic_DNA"/>
</dbReference>
<proteinExistence type="predicted"/>
<keyword evidence="1" id="KW-0732">Signal</keyword>
<dbReference type="Proteomes" id="UP000198814">
    <property type="component" value="Unassembled WGS sequence"/>
</dbReference>
<feature type="domain" description="Ice-binding protein C-terminal" evidence="2">
    <location>
        <begin position="180"/>
        <end position="204"/>
    </location>
</feature>
<name>A0A1H8MY38_9PROT</name>
<reference evidence="4" key="1">
    <citation type="submission" date="2016-10" db="EMBL/GenBank/DDBJ databases">
        <authorList>
            <person name="Varghese N."/>
            <person name="Submissions S."/>
        </authorList>
    </citation>
    <scope>NUCLEOTIDE SEQUENCE [LARGE SCALE GENOMIC DNA]</scope>
    <source>
        <strain evidence="4">Nm76</strain>
    </source>
</reference>
<dbReference type="Pfam" id="PF07589">
    <property type="entry name" value="PEP-CTERM"/>
    <property type="match status" value="1"/>
</dbReference>
<evidence type="ECO:0000313" key="4">
    <source>
        <dbReference type="Proteomes" id="UP000198814"/>
    </source>
</evidence>
<dbReference type="RefSeq" id="WP_256206137.1">
    <property type="nucleotide sequence ID" value="NZ_FNOE01000006.1"/>
</dbReference>
<gene>
    <name evidence="3" type="ORF">SAMN05216333_10672</name>
</gene>
<dbReference type="InterPro" id="IPR013424">
    <property type="entry name" value="Ice-binding_C"/>
</dbReference>
<feature type="chain" id="PRO_5011766321" evidence="1">
    <location>
        <begin position="31"/>
        <end position="209"/>
    </location>
</feature>